<sequence>MEGLTILCNRNPQQKKPHSSFPTIVMAKVLALTLILALVLAGCAKELAQDLGLARSEEPGGIPYEVKITGAPDEEMEELLLLVSALAGDDPPALVTSGLVRRRAEEDIPNLLKALHSRGYYKAEMQVEVSEGKPPLDVNYAVLPGPRFTLAQVRILVDAEPEYRAGLPSPQELGMEIGQGFRSEWVPEAQKRIRQALASQGYPFAEATYEAVADFASNSMHITFTAQPGPFARFGETDIAMPEGLDLSPEYVRSKLPWKPGEAFDAQALAQARNNLLGTGLFSYAQLTYPEQVGEDEELPLRLELRERPPRTVRAGVTYSTDLGPGVELGWEHRNLLGEGENLSVGLEANFVNRILESTYREPFFLFREDQSLILTARAADEQPEAYRSQSIDLTGVVERYIFRRTRIAGGLGFTLLNVDDDPISDQNNYALFYLPLLIARDTRDNILDPGGGSLLSADGAPYYEVFGENNFFFKYTTNAQFYWSLMDEKRLILATRARFGQIPGQELSTVPANIRFYAGGGGSVRGYEYKTLSTLVDGDPVGGRSLLETSAELRWRFLDNWGLVTFLDGGRAYTDVVPDWGETYFWGTGLGVRYYTDFGPIRADLAFPLNRREEFDSHFQFYISIGQSF</sequence>
<reference evidence="4 5" key="1">
    <citation type="journal article" date="2013" name="Genome Announc.">
        <title>Draft Genome Sequence for Desulfovibrio africanus Strain PCS.</title>
        <authorList>
            <person name="Brown S.D."/>
            <person name="Utturkar S.M."/>
            <person name="Arkin A.P."/>
            <person name="Deutschbauer A.M."/>
            <person name="Elias D.A."/>
            <person name="Hazen T.C."/>
            <person name="Chakraborty R."/>
        </authorList>
    </citation>
    <scope>NUCLEOTIDE SEQUENCE [LARGE SCALE GENOMIC DNA]</scope>
    <source>
        <strain evidence="4 5">PCS</strain>
    </source>
</reference>
<evidence type="ECO:0000256" key="1">
    <source>
        <dbReference type="ARBA" id="ARBA00004370"/>
    </source>
</evidence>
<dbReference type="PANTHER" id="PTHR12815">
    <property type="entry name" value="SORTING AND ASSEMBLY MACHINERY SAMM50 PROTEIN FAMILY MEMBER"/>
    <property type="match status" value="1"/>
</dbReference>
<dbReference type="Pfam" id="PF01103">
    <property type="entry name" value="Omp85"/>
    <property type="match status" value="1"/>
</dbReference>
<protein>
    <submittedName>
        <fullName evidence="4">Autotransporter secretion outer membrane protein TamA</fullName>
    </submittedName>
</protein>
<feature type="domain" description="Bacterial surface antigen (D15)" evidence="3">
    <location>
        <begin position="335"/>
        <end position="630"/>
    </location>
</feature>
<dbReference type="Gene3D" id="3.10.20.310">
    <property type="entry name" value="membrane protein fhac"/>
    <property type="match status" value="1"/>
</dbReference>
<dbReference type="EMBL" id="AOSV01000005">
    <property type="protein sequence ID" value="EMG38326.1"/>
    <property type="molecule type" value="Genomic_DNA"/>
</dbReference>
<evidence type="ECO:0000313" key="5">
    <source>
        <dbReference type="Proteomes" id="UP000011922"/>
    </source>
</evidence>
<dbReference type="PANTHER" id="PTHR12815:SF42">
    <property type="entry name" value="BACTERIAL SURFACE ANTIGEN (D15) DOMAIN-CONTAINING PROTEIN"/>
    <property type="match status" value="1"/>
</dbReference>
<evidence type="ECO:0000259" key="3">
    <source>
        <dbReference type="Pfam" id="PF01103"/>
    </source>
</evidence>
<dbReference type="PATRIC" id="fig|1262666.3.peg.838"/>
<dbReference type="AlphaFoldDB" id="M5Q2C3"/>
<evidence type="ECO:0000256" key="2">
    <source>
        <dbReference type="ARBA" id="ARBA00023136"/>
    </source>
</evidence>
<evidence type="ECO:0000313" key="4">
    <source>
        <dbReference type="EMBL" id="EMG38326.1"/>
    </source>
</evidence>
<dbReference type="InterPro" id="IPR039910">
    <property type="entry name" value="D15-like"/>
</dbReference>
<proteinExistence type="predicted"/>
<dbReference type="OrthoDB" id="9814535at2"/>
<name>M5Q2C3_DESAF</name>
<accession>M5Q2C3</accession>
<dbReference type="InterPro" id="IPR000184">
    <property type="entry name" value="Bac_surfAg_D15"/>
</dbReference>
<comment type="subcellular location">
    <subcellularLocation>
        <location evidence="1">Membrane</location>
    </subcellularLocation>
</comment>
<gene>
    <name evidence="4" type="ORF">PCS_00828</name>
</gene>
<keyword evidence="2" id="KW-0472">Membrane</keyword>
<dbReference type="GO" id="GO:0019867">
    <property type="term" value="C:outer membrane"/>
    <property type="evidence" value="ECO:0007669"/>
    <property type="project" value="InterPro"/>
</dbReference>
<organism evidence="4 5">
    <name type="scientific">Desulfocurvibacter africanus PCS</name>
    <dbReference type="NCBI Taxonomy" id="1262666"/>
    <lineage>
        <taxon>Bacteria</taxon>
        <taxon>Pseudomonadati</taxon>
        <taxon>Thermodesulfobacteriota</taxon>
        <taxon>Desulfovibrionia</taxon>
        <taxon>Desulfovibrionales</taxon>
        <taxon>Desulfovibrionaceae</taxon>
        <taxon>Desulfocurvibacter</taxon>
    </lineage>
</organism>
<comment type="caution">
    <text evidence="4">The sequence shown here is derived from an EMBL/GenBank/DDBJ whole genome shotgun (WGS) entry which is preliminary data.</text>
</comment>
<dbReference type="Proteomes" id="UP000011922">
    <property type="component" value="Unassembled WGS sequence"/>
</dbReference>
<dbReference type="Gene3D" id="2.40.160.50">
    <property type="entry name" value="membrane protein fhac: a member of the omp85/tpsb transporter family"/>
    <property type="match status" value="1"/>
</dbReference>